<dbReference type="Pfam" id="PF08787">
    <property type="entry name" value="Alginate_lyase2"/>
    <property type="match status" value="1"/>
</dbReference>
<dbReference type="Gene3D" id="2.60.120.200">
    <property type="match status" value="1"/>
</dbReference>
<gene>
    <name evidence="2" type="ORF">MGWOODY_Smn3549</name>
</gene>
<reference evidence="2" key="1">
    <citation type="submission" date="2015-10" db="EMBL/GenBank/DDBJ databases">
        <authorList>
            <person name="Gilbert D.G."/>
        </authorList>
    </citation>
    <scope>NUCLEOTIDE SEQUENCE</scope>
</reference>
<evidence type="ECO:0000313" key="2">
    <source>
        <dbReference type="EMBL" id="CUS43178.1"/>
    </source>
</evidence>
<dbReference type="InterPro" id="IPR014895">
    <property type="entry name" value="Alginate_lyase_2"/>
</dbReference>
<protein>
    <recommendedName>
        <fullName evidence="1">Alginate lyase 2 domain-containing protein</fullName>
    </recommendedName>
</protein>
<dbReference type="AlphaFoldDB" id="A0A160TGS0"/>
<organism evidence="2">
    <name type="scientific">hydrothermal vent metagenome</name>
    <dbReference type="NCBI Taxonomy" id="652676"/>
    <lineage>
        <taxon>unclassified sequences</taxon>
        <taxon>metagenomes</taxon>
        <taxon>ecological metagenomes</taxon>
    </lineage>
</organism>
<name>A0A160TGS0_9ZZZZ</name>
<proteinExistence type="predicted"/>
<dbReference type="PROSITE" id="PS51257">
    <property type="entry name" value="PROKAR_LIPOPROTEIN"/>
    <property type="match status" value="1"/>
</dbReference>
<accession>A0A160TGS0</accession>
<evidence type="ECO:0000259" key="1">
    <source>
        <dbReference type="Pfam" id="PF08787"/>
    </source>
</evidence>
<feature type="domain" description="Alginate lyase 2" evidence="1">
    <location>
        <begin position="90"/>
        <end position="248"/>
    </location>
</feature>
<dbReference type="SUPFAM" id="SSF49899">
    <property type="entry name" value="Concanavalin A-like lectins/glucanases"/>
    <property type="match status" value="1"/>
</dbReference>
<sequence length="250" mass="26628">MNSGYLRAGLAVLGCSLGLAATPALAFGCNTTTDTANAPYSASKYKAVIDNSQALQVQSTSTCLTTADMQAFKIDIDNWRLDGGNMAFAFTGGNTGDRVELRGKSFSGSATGKKWSGKIKLQNGGNYSDEFTVGQIFGESTQDPILRLEFYASRSGVSNHIWAVYRTGTGSAAVEYVDLGPATTSSYTQATMEYGSNNRIQVTYGSTVHDFTTNFGYWDNSGKSVYFKAGCYLQGSGNCSVTFSSLTFSS</sequence>
<dbReference type="EMBL" id="CZQE01000016">
    <property type="protein sequence ID" value="CUS43178.1"/>
    <property type="molecule type" value="Genomic_DNA"/>
</dbReference>
<dbReference type="InterPro" id="IPR013320">
    <property type="entry name" value="ConA-like_dom_sf"/>
</dbReference>